<dbReference type="GO" id="GO:0016707">
    <property type="term" value="F:gibberellin 3-beta-dioxygenase activity"/>
    <property type="evidence" value="ECO:0007669"/>
    <property type="project" value="UniProtKB-EC"/>
</dbReference>
<reference evidence="13" key="1">
    <citation type="journal article" date="2014" name="Science">
        <title>The coffee genome provides insight into the convergent evolution of caffeine biosynthesis.</title>
        <authorList>
            <person name="Denoeud F."/>
            <person name="Carretero-Paulet L."/>
            <person name="Dereeper A."/>
            <person name="Droc G."/>
            <person name="Guyot R."/>
            <person name="Pietrella M."/>
            <person name="Zheng C."/>
            <person name="Alberti A."/>
            <person name="Anthony F."/>
            <person name="Aprea G."/>
            <person name="Aury J.M."/>
            <person name="Bento P."/>
            <person name="Bernard M."/>
            <person name="Bocs S."/>
            <person name="Campa C."/>
            <person name="Cenci A."/>
            <person name="Combes M.C."/>
            <person name="Crouzillat D."/>
            <person name="Da Silva C."/>
            <person name="Daddiego L."/>
            <person name="De Bellis F."/>
            <person name="Dussert S."/>
            <person name="Garsmeur O."/>
            <person name="Gayraud T."/>
            <person name="Guignon V."/>
            <person name="Jahn K."/>
            <person name="Jamilloux V."/>
            <person name="Joet T."/>
            <person name="Labadie K."/>
            <person name="Lan T."/>
            <person name="Leclercq J."/>
            <person name="Lepelley M."/>
            <person name="Leroy T."/>
            <person name="Li L.T."/>
            <person name="Librado P."/>
            <person name="Lopez L."/>
            <person name="Munoz A."/>
            <person name="Noel B."/>
            <person name="Pallavicini A."/>
            <person name="Perrotta G."/>
            <person name="Poncet V."/>
            <person name="Pot D."/>
            <person name="Priyono X."/>
            <person name="Rigoreau M."/>
            <person name="Rouard M."/>
            <person name="Rozas J."/>
            <person name="Tranchant-Dubreuil C."/>
            <person name="VanBuren R."/>
            <person name="Zhang Q."/>
            <person name="Andrade A.C."/>
            <person name="Argout X."/>
            <person name="Bertrand B."/>
            <person name="de Kochko A."/>
            <person name="Graziosi G."/>
            <person name="Henry R.J."/>
            <person name="Jayarama X."/>
            <person name="Ming R."/>
            <person name="Nagai C."/>
            <person name="Rounsley S."/>
            <person name="Sankoff D."/>
            <person name="Giuliano G."/>
            <person name="Albert V.A."/>
            <person name="Wincker P."/>
            <person name="Lashermes P."/>
        </authorList>
    </citation>
    <scope>NUCLEOTIDE SEQUENCE [LARGE SCALE GENOMIC DNA]</scope>
    <source>
        <strain evidence="13">cv. DH200-94</strain>
    </source>
</reference>
<keyword evidence="4" id="KW-0223">Dioxygenase</keyword>
<gene>
    <name evidence="12" type="ORF">GSCOC_T00013072001</name>
</gene>
<dbReference type="EMBL" id="HG739415">
    <property type="protein sequence ID" value="CDP19027.1"/>
    <property type="molecule type" value="Genomic_DNA"/>
</dbReference>
<comment type="pathway">
    <text evidence="7">Plant hormone biosynthesis; gibberellin biosynthesis.</text>
</comment>
<dbReference type="SUPFAM" id="SSF51197">
    <property type="entry name" value="Clavaminate synthase-like"/>
    <property type="match status" value="1"/>
</dbReference>
<dbReference type="Gene3D" id="2.60.120.330">
    <property type="entry name" value="B-lactam Antibiotic, Isopenicillin N Synthase, Chain"/>
    <property type="match status" value="1"/>
</dbReference>
<dbReference type="AlphaFoldDB" id="A0A068VEK8"/>
<keyword evidence="6 10" id="KW-0408">Iron</keyword>
<evidence type="ECO:0000256" key="9">
    <source>
        <dbReference type="ARBA" id="ARBA00066695"/>
    </source>
</evidence>
<feature type="domain" description="Fe2OG dioxygenase" evidence="11">
    <location>
        <begin position="206"/>
        <end position="305"/>
    </location>
</feature>
<accession>A0A068VEK8</accession>
<comment type="cofactor">
    <cofactor evidence="1">
        <name>L-ascorbate</name>
        <dbReference type="ChEBI" id="CHEBI:38290"/>
    </cofactor>
</comment>
<dbReference type="GO" id="GO:0009805">
    <property type="term" value="P:coumarin biosynthetic process"/>
    <property type="evidence" value="ECO:0007669"/>
    <property type="project" value="UniProtKB-ARBA"/>
</dbReference>
<dbReference type="Proteomes" id="UP000295252">
    <property type="component" value="Chromosome X"/>
</dbReference>
<evidence type="ECO:0000256" key="10">
    <source>
        <dbReference type="RuleBase" id="RU003682"/>
    </source>
</evidence>
<dbReference type="InterPro" id="IPR050231">
    <property type="entry name" value="Iron_ascorbate_oxido_reductase"/>
</dbReference>
<evidence type="ECO:0000256" key="6">
    <source>
        <dbReference type="ARBA" id="ARBA00023004"/>
    </source>
</evidence>
<dbReference type="OMA" id="NSRFRCA"/>
<evidence type="ECO:0000256" key="4">
    <source>
        <dbReference type="ARBA" id="ARBA00022964"/>
    </source>
</evidence>
<keyword evidence="3 10" id="KW-0479">Metal-binding</keyword>
<dbReference type="PhylomeDB" id="A0A068VEK8"/>
<dbReference type="FunFam" id="2.60.120.330:FF:000013">
    <property type="entry name" value="Gibberellin 3-beta-dioxygenase 1"/>
    <property type="match status" value="1"/>
</dbReference>
<dbReference type="STRING" id="49390.A0A068VEK8"/>
<evidence type="ECO:0000259" key="11">
    <source>
        <dbReference type="PROSITE" id="PS51471"/>
    </source>
</evidence>
<dbReference type="GO" id="GO:0002238">
    <property type="term" value="P:response to molecule of fungal origin"/>
    <property type="evidence" value="ECO:0007669"/>
    <property type="project" value="UniProtKB-ARBA"/>
</dbReference>
<evidence type="ECO:0000256" key="1">
    <source>
        <dbReference type="ARBA" id="ARBA00001961"/>
    </source>
</evidence>
<keyword evidence="13" id="KW-1185">Reference proteome</keyword>
<name>A0A068VEK8_COFCA</name>
<dbReference type="InterPro" id="IPR027443">
    <property type="entry name" value="IPNS-like_sf"/>
</dbReference>
<evidence type="ECO:0000256" key="7">
    <source>
        <dbReference type="ARBA" id="ARBA00037909"/>
    </source>
</evidence>
<dbReference type="InterPro" id="IPR005123">
    <property type="entry name" value="Oxoglu/Fe-dep_dioxygenase_dom"/>
</dbReference>
<dbReference type="GO" id="GO:0009686">
    <property type="term" value="P:gibberellin biosynthetic process"/>
    <property type="evidence" value="ECO:0007669"/>
    <property type="project" value="UniProtKB-ARBA"/>
</dbReference>
<dbReference type="Pfam" id="PF03171">
    <property type="entry name" value="2OG-FeII_Oxy"/>
    <property type="match status" value="1"/>
</dbReference>
<evidence type="ECO:0000313" key="12">
    <source>
        <dbReference type="EMBL" id="CDP19027.1"/>
    </source>
</evidence>
<dbReference type="InterPro" id="IPR026992">
    <property type="entry name" value="DIOX_N"/>
</dbReference>
<comment type="similarity">
    <text evidence="8">Belongs to the iron/ascorbate-dependent oxidoreductase family. GA3OX subfamily.</text>
</comment>
<comment type="pathway">
    <text evidence="2">Hormone biosynthesis.</text>
</comment>
<keyword evidence="5 10" id="KW-0560">Oxidoreductase</keyword>
<dbReference type="InterPro" id="IPR044861">
    <property type="entry name" value="IPNS-like_FE2OG_OXY"/>
</dbReference>
<dbReference type="Pfam" id="PF14226">
    <property type="entry name" value="DIOX_N"/>
    <property type="match status" value="1"/>
</dbReference>
<dbReference type="GO" id="GO:0046872">
    <property type="term" value="F:metal ion binding"/>
    <property type="evidence" value="ECO:0007669"/>
    <property type="project" value="UniProtKB-KW"/>
</dbReference>
<dbReference type="InParanoid" id="A0A068VEK8"/>
<dbReference type="Gramene" id="CDP19027">
    <property type="protein sequence ID" value="CDP19027"/>
    <property type="gene ID" value="GSCOC_T00013072001"/>
</dbReference>
<dbReference type="EC" id="1.14.11.15" evidence="9"/>
<organism evidence="12 13">
    <name type="scientific">Coffea canephora</name>
    <name type="common">Robusta coffee</name>
    <dbReference type="NCBI Taxonomy" id="49390"/>
    <lineage>
        <taxon>Eukaryota</taxon>
        <taxon>Viridiplantae</taxon>
        <taxon>Streptophyta</taxon>
        <taxon>Embryophyta</taxon>
        <taxon>Tracheophyta</taxon>
        <taxon>Spermatophyta</taxon>
        <taxon>Magnoliopsida</taxon>
        <taxon>eudicotyledons</taxon>
        <taxon>Gunneridae</taxon>
        <taxon>Pentapetalae</taxon>
        <taxon>asterids</taxon>
        <taxon>lamiids</taxon>
        <taxon>Gentianales</taxon>
        <taxon>Rubiaceae</taxon>
        <taxon>Ixoroideae</taxon>
        <taxon>Gardenieae complex</taxon>
        <taxon>Bertiereae - Coffeeae clade</taxon>
        <taxon>Coffeeae</taxon>
        <taxon>Coffea</taxon>
    </lineage>
</organism>
<evidence type="ECO:0000256" key="2">
    <source>
        <dbReference type="ARBA" id="ARBA00004972"/>
    </source>
</evidence>
<evidence type="ECO:0000313" key="13">
    <source>
        <dbReference type="Proteomes" id="UP000295252"/>
    </source>
</evidence>
<protein>
    <recommendedName>
        <fullName evidence="9">gibberellin 3beta-dioxygenase</fullName>
        <ecNumber evidence="9">1.14.11.15</ecNumber>
    </recommendedName>
</protein>
<evidence type="ECO:0000256" key="3">
    <source>
        <dbReference type="ARBA" id="ARBA00022723"/>
    </source>
</evidence>
<dbReference type="OrthoDB" id="288590at2759"/>
<proteinExistence type="inferred from homology"/>
<sequence>MGTLSEAYKDVPMRLKHVIPLDFESTKVVPESHIWPETENFPLSDHILPSDDNEKSKSWIPVIDLMAPNVVELIGHACETWGVFQLTNHGIPSSLIHDVEFQARRLFSLPTKQKLKVLRSAGGATGYGAARMAQFLTKYLWHEGFTIAGSPVEHASVLWPHDHKTFCDVMENYQKMMKSLAHQLLLLMLKWLEVSEDELNWKLSMSQDALQLNSFPACPDPKSTIGLAPHTDSMLMTVLHQSHEGLQIFHDGIGWVTVSPIEGALVVNLGNLMDILSNGKFPSIQHRVFVNQIRHRISVAYFCFPPTDSQVAPFAKSECPIYSSLTVKEFLQIRAKHMEDALSVITIK</sequence>
<dbReference type="PANTHER" id="PTHR47990">
    <property type="entry name" value="2-OXOGLUTARATE (2OG) AND FE(II)-DEPENDENT OXYGENASE SUPERFAMILY PROTEIN-RELATED"/>
    <property type="match status" value="1"/>
</dbReference>
<dbReference type="PROSITE" id="PS51471">
    <property type="entry name" value="FE2OG_OXY"/>
    <property type="match status" value="1"/>
</dbReference>
<evidence type="ECO:0000256" key="8">
    <source>
        <dbReference type="ARBA" id="ARBA00061560"/>
    </source>
</evidence>
<evidence type="ECO:0000256" key="5">
    <source>
        <dbReference type="ARBA" id="ARBA00023002"/>
    </source>
</evidence>